<gene>
    <name evidence="1" type="ORF">B9L23_07800</name>
</gene>
<evidence type="ECO:0000313" key="2">
    <source>
        <dbReference type="Proteomes" id="UP000198394"/>
    </source>
</evidence>
<name>A0A226QST8_9BACL</name>
<dbReference type="RefSeq" id="WP_089097211.1">
    <property type="nucleotide sequence ID" value="NZ_NDYL01000001.1"/>
</dbReference>
<evidence type="ECO:0000313" key="1">
    <source>
        <dbReference type="EMBL" id="OXB94757.1"/>
    </source>
</evidence>
<reference evidence="1 2" key="1">
    <citation type="submission" date="2017-04" db="EMBL/GenBank/DDBJ databases">
        <title>The genome sequence of Parageobacillus galactosidasius DSM 18751.</title>
        <authorList>
            <person name="Ramaloko W.T."/>
            <person name="Koen N."/>
            <person name="Polliack S."/>
            <person name="Aliyu H."/>
            <person name="Lebre P."/>
            <person name="Mohr T."/>
            <person name="Oswald F."/>
            <person name="Zwick M."/>
            <person name="Neumann A."/>
            <person name="Syldatk C."/>
            <person name="Cowan D."/>
            <person name="De Maayer P."/>
        </authorList>
    </citation>
    <scope>NUCLEOTIDE SEQUENCE [LARGE SCALE GENOMIC DNA]</scope>
    <source>
        <strain evidence="1 2">DSM 18751</strain>
    </source>
</reference>
<proteinExistence type="predicted"/>
<comment type="caution">
    <text evidence="1">The sequence shown here is derived from an EMBL/GenBank/DDBJ whole genome shotgun (WGS) entry which is preliminary data.</text>
</comment>
<accession>A0A226QST8</accession>
<dbReference type="AlphaFoldDB" id="A0A226QST8"/>
<organism evidence="1 2">
    <name type="scientific">Parageobacillus galactosidasius</name>
    <dbReference type="NCBI Taxonomy" id="883812"/>
    <lineage>
        <taxon>Bacteria</taxon>
        <taxon>Bacillati</taxon>
        <taxon>Bacillota</taxon>
        <taxon>Bacilli</taxon>
        <taxon>Bacillales</taxon>
        <taxon>Anoxybacillaceae</taxon>
        <taxon>Parageobacillus</taxon>
    </lineage>
</organism>
<protein>
    <submittedName>
        <fullName evidence="1">Uncharacterized protein</fullName>
    </submittedName>
</protein>
<keyword evidence="2" id="KW-1185">Reference proteome</keyword>
<dbReference type="EMBL" id="NDYL01000001">
    <property type="protein sequence ID" value="OXB94757.1"/>
    <property type="molecule type" value="Genomic_DNA"/>
</dbReference>
<dbReference type="Proteomes" id="UP000198394">
    <property type="component" value="Unassembled WGS sequence"/>
</dbReference>
<sequence>MDIRKLLKSILQQYGHDVVYVEKDRRFRCSCYSERSGESADPNCPKCFGTSFYVTFRKVKVRRVISSVPETLIGVNKLTEEGNVTLKAYVYYMEYDAYPKEGDLILEVDWKNGIPVNIKEKLFISVVEPKLGDQGRVEFYQVYCRYTPKGANDDDALSTH</sequence>